<dbReference type="Proteomes" id="UP000284112">
    <property type="component" value="Unassembled WGS sequence"/>
</dbReference>
<comment type="similarity">
    <text evidence="1">Belongs to the ABC transporter superfamily.</text>
</comment>
<dbReference type="InterPro" id="IPR027417">
    <property type="entry name" value="P-loop_NTPase"/>
</dbReference>
<dbReference type="GO" id="GO:0022857">
    <property type="term" value="F:transmembrane transporter activity"/>
    <property type="evidence" value="ECO:0007669"/>
    <property type="project" value="UniProtKB-ARBA"/>
</dbReference>
<dbReference type="InterPro" id="IPR003593">
    <property type="entry name" value="AAA+_ATPase"/>
</dbReference>
<proteinExistence type="inferred from homology"/>
<evidence type="ECO:0000313" key="7">
    <source>
        <dbReference type="EMBL" id="RHG11468.1"/>
    </source>
</evidence>
<dbReference type="InterPro" id="IPR017871">
    <property type="entry name" value="ABC_transporter-like_CS"/>
</dbReference>
<evidence type="ECO:0000256" key="4">
    <source>
        <dbReference type="ARBA" id="ARBA00022840"/>
    </source>
</evidence>
<dbReference type="FunFam" id="3.40.50.300:FF:000032">
    <property type="entry name" value="Export ABC transporter ATP-binding protein"/>
    <property type="match status" value="1"/>
</dbReference>
<dbReference type="Gene3D" id="3.40.50.300">
    <property type="entry name" value="P-loop containing nucleotide triphosphate hydrolases"/>
    <property type="match status" value="1"/>
</dbReference>
<dbReference type="PROSITE" id="PS50893">
    <property type="entry name" value="ABC_TRANSPORTER_2"/>
    <property type="match status" value="1"/>
</dbReference>
<organism evidence="6 8">
    <name type="scientific">Dorea longicatena</name>
    <dbReference type="NCBI Taxonomy" id="88431"/>
    <lineage>
        <taxon>Bacteria</taxon>
        <taxon>Bacillati</taxon>
        <taxon>Bacillota</taxon>
        <taxon>Clostridia</taxon>
        <taxon>Lachnospirales</taxon>
        <taxon>Lachnospiraceae</taxon>
        <taxon>Dorea</taxon>
    </lineage>
</organism>
<dbReference type="PANTHER" id="PTHR42798:SF7">
    <property type="entry name" value="ALPHA-D-RIBOSE 1-METHYLPHOSPHONATE 5-TRIPHOSPHATE SYNTHASE SUBUNIT PHNL"/>
    <property type="match status" value="1"/>
</dbReference>
<evidence type="ECO:0000259" key="5">
    <source>
        <dbReference type="PROSITE" id="PS50893"/>
    </source>
</evidence>
<dbReference type="EC" id="3.6.3.-" evidence="6"/>
<keyword evidence="2" id="KW-0813">Transport</keyword>
<dbReference type="GO" id="GO:0005524">
    <property type="term" value="F:ATP binding"/>
    <property type="evidence" value="ECO:0007669"/>
    <property type="project" value="UniProtKB-KW"/>
</dbReference>
<dbReference type="GO" id="GO:0016887">
    <property type="term" value="F:ATP hydrolysis activity"/>
    <property type="evidence" value="ECO:0007669"/>
    <property type="project" value="InterPro"/>
</dbReference>
<name>A0A174BIE9_9FIRM</name>
<dbReference type="InterPro" id="IPR003439">
    <property type="entry name" value="ABC_transporter-like_ATP-bd"/>
</dbReference>
<evidence type="ECO:0000313" key="6">
    <source>
        <dbReference type="EMBL" id="CUO00487.1"/>
    </source>
</evidence>
<keyword evidence="6" id="KW-0378">Hydrolase</keyword>
<dbReference type="GO" id="GO:0098796">
    <property type="term" value="C:membrane protein complex"/>
    <property type="evidence" value="ECO:0007669"/>
    <property type="project" value="UniProtKB-ARBA"/>
</dbReference>
<dbReference type="SMART" id="SM00382">
    <property type="entry name" value="AAA"/>
    <property type="match status" value="1"/>
</dbReference>
<dbReference type="RefSeq" id="WP_055181770.1">
    <property type="nucleotide sequence ID" value="NZ_CABIWY010000009.1"/>
</dbReference>
<dbReference type="AlphaFoldDB" id="A0A174BIE9"/>
<keyword evidence="6" id="KW-0449">Lipoprotein</keyword>
<keyword evidence="3" id="KW-0547">Nucleotide-binding</keyword>
<dbReference type="InterPro" id="IPR017911">
    <property type="entry name" value="MacB-like_ATP-bd"/>
</dbReference>
<evidence type="ECO:0000313" key="9">
    <source>
        <dbReference type="Proteomes" id="UP000284112"/>
    </source>
</evidence>
<feature type="domain" description="ABC transporter" evidence="5">
    <location>
        <begin position="8"/>
        <end position="247"/>
    </location>
</feature>
<reference evidence="6 8" key="1">
    <citation type="submission" date="2015-09" db="EMBL/GenBank/DDBJ databases">
        <authorList>
            <consortium name="Pathogen Informatics"/>
        </authorList>
    </citation>
    <scope>NUCLEOTIDE SEQUENCE [LARGE SCALE GENOMIC DNA]</scope>
    <source>
        <strain evidence="6 8">2789STDY5608866</strain>
    </source>
</reference>
<dbReference type="CDD" id="cd03255">
    <property type="entry name" value="ABC_MJ0796_LolCDE_FtsE"/>
    <property type="match status" value="1"/>
</dbReference>
<gene>
    <name evidence="6" type="primary">lolD_5</name>
    <name evidence="7" type="ORF">DW641_01120</name>
    <name evidence="6" type="ORF">ERS852423_02011</name>
</gene>
<dbReference type="SUPFAM" id="SSF52540">
    <property type="entry name" value="P-loop containing nucleoside triphosphate hydrolases"/>
    <property type="match status" value="1"/>
</dbReference>
<dbReference type="Proteomes" id="UP000095439">
    <property type="component" value="Unassembled WGS sequence"/>
</dbReference>
<sequence>MTNNTEILRTEGLKRSYLVNETKIDVLKGINLTINNQEFIAIMGKSGSGKTTLLKLLGLLDRPTEGKVFFKGEDSNSLRGDRLAMIRRREIGFIYQDYYLMDSLSVRENIMLPKILDHSPVEESITEAEKLADIMGVRALLDKKIFELSGGEKQRAAICRALMNHSDLILADEPTGNLDSASSETVMEYLQMINKDLKKAVVLVTHDAYVASFCDRVIFVKDGNIEVQLRKKEKQDVFCDKIMKAQKDILKNK</sequence>
<dbReference type="Pfam" id="PF00005">
    <property type="entry name" value="ABC_tran"/>
    <property type="match status" value="1"/>
</dbReference>
<evidence type="ECO:0000256" key="3">
    <source>
        <dbReference type="ARBA" id="ARBA00022741"/>
    </source>
</evidence>
<accession>A0A174BIE9</accession>
<dbReference type="PANTHER" id="PTHR42798">
    <property type="entry name" value="LIPOPROTEIN-RELEASING SYSTEM ATP-BINDING PROTEIN LOLD"/>
    <property type="match status" value="1"/>
</dbReference>
<evidence type="ECO:0000313" key="8">
    <source>
        <dbReference type="Proteomes" id="UP000095439"/>
    </source>
</evidence>
<evidence type="ECO:0000256" key="2">
    <source>
        <dbReference type="ARBA" id="ARBA00022448"/>
    </source>
</evidence>
<dbReference type="EMBL" id="CYYY01000009">
    <property type="protein sequence ID" value="CUO00487.1"/>
    <property type="molecule type" value="Genomic_DNA"/>
</dbReference>
<reference evidence="7 9" key="2">
    <citation type="submission" date="2018-08" db="EMBL/GenBank/DDBJ databases">
        <title>A genome reference for cultivated species of the human gut microbiota.</title>
        <authorList>
            <person name="Zou Y."/>
            <person name="Xue W."/>
            <person name="Luo G."/>
        </authorList>
    </citation>
    <scope>NUCLEOTIDE SEQUENCE [LARGE SCALE GENOMIC DNA]</scope>
    <source>
        <strain evidence="7 9">AM23-13</strain>
    </source>
</reference>
<evidence type="ECO:0000256" key="1">
    <source>
        <dbReference type="ARBA" id="ARBA00005417"/>
    </source>
</evidence>
<dbReference type="PROSITE" id="PS00211">
    <property type="entry name" value="ABC_TRANSPORTER_1"/>
    <property type="match status" value="1"/>
</dbReference>
<dbReference type="EMBL" id="QRHW01000001">
    <property type="protein sequence ID" value="RHG11468.1"/>
    <property type="molecule type" value="Genomic_DNA"/>
</dbReference>
<keyword evidence="4 6" id="KW-0067">ATP-binding</keyword>
<protein>
    <submittedName>
        <fullName evidence="7">ABC transporter ATP-binding protein</fullName>
    </submittedName>
    <submittedName>
        <fullName evidence="6">Lipoprotein-releasing system ATP-binding protein LolD</fullName>
        <ecNumber evidence="6">3.6.3.-</ecNumber>
    </submittedName>
</protein>